<keyword evidence="1" id="KW-0732">Signal</keyword>
<dbReference type="EMBL" id="CAACVG010006871">
    <property type="protein sequence ID" value="VEN42236.1"/>
    <property type="molecule type" value="Genomic_DNA"/>
</dbReference>
<proteinExistence type="predicted"/>
<dbReference type="Proteomes" id="UP000410492">
    <property type="component" value="Unassembled WGS sequence"/>
</dbReference>
<sequence length="106" mass="12317">MVRLLLFSCLIAILFFNLVVSLYEDEQYHEPDGSRSEEERQDTRRCLPHHTSCIKDFPHQSFADSVMEDSCELTAIVLHLIGSGARSYRYLKNGMMYKHPSVSYLE</sequence>
<accession>A0A653C2R4</accession>
<keyword evidence="3" id="KW-1185">Reference proteome</keyword>
<feature type="signal peptide" evidence="1">
    <location>
        <begin position="1"/>
        <end position="21"/>
    </location>
</feature>
<protein>
    <submittedName>
        <fullName evidence="2">Uncharacterized protein</fullName>
    </submittedName>
</protein>
<dbReference type="AlphaFoldDB" id="A0A653C2R4"/>
<feature type="chain" id="PRO_5024855008" evidence="1">
    <location>
        <begin position="22"/>
        <end position="106"/>
    </location>
</feature>
<evidence type="ECO:0000313" key="3">
    <source>
        <dbReference type="Proteomes" id="UP000410492"/>
    </source>
</evidence>
<evidence type="ECO:0000313" key="2">
    <source>
        <dbReference type="EMBL" id="VEN42236.1"/>
    </source>
</evidence>
<gene>
    <name evidence="2" type="ORF">CALMAC_LOCUS5802</name>
</gene>
<name>A0A653C2R4_CALMS</name>
<evidence type="ECO:0000256" key="1">
    <source>
        <dbReference type="SAM" id="SignalP"/>
    </source>
</evidence>
<organism evidence="2 3">
    <name type="scientific">Callosobruchus maculatus</name>
    <name type="common">Southern cowpea weevil</name>
    <name type="synonym">Pulse bruchid</name>
    <dbReference type="NCBI Taxonomy" id="64391"/>
    <lineage>
        <taxon>Eukaryota</taxon>
        <taxon>Metazoa</taxon>
        <taxon>Ecdysozoa</taxon>
        <taxon>Arthropoda</taxon>
        <taxon>Hexapoda</taxon>
        <taxon>Insecta</taxon>
        <taxon>Pterygota</taxon>
        <taxon>Neoptera</taxon>
        <taxon>Endopterygota</taxon>
        <taxon>Coleoptera</taxon>
        <taxon>Polyphaga</taxon>
        <taxon>Cucujiformia</taxon>
        <taxon>Chrysomeloidea</taxon>
        <taxon>Chrysomelidae</taxon>
        <taxon>Bruchinae</taxon>
        <taxon>Bruchini</taxon>
        <taxon>Callosobruchus</taxon>
    </lineage>
</organism>
<reference evidence="2 3" key="1">
    <citation type="submission" date="2019-01" db="EMBL/GenBank/DDBJ databases">
        <authorList>
            <person name="Sayadi A."/>
        </authorList>
    </citation>
    <scope>NUCLEOTIDE SEQUENCE [LARGE SCALE GENOMIC DNA]</scope>
</reference>